<feature type="domain" description="DUF3786" evidence="1">
    <location>
        <begin position="2"/>
        <end position="54"/>
    </location>
</feature>
<name>C0CNG5_BLAHS</name>
<evidence type="ECO:0000259" key="1">
    <source>
        <dbReference type="Pfam" id="PF12654"/>
    </source>
</evidence>
<dbReference type="InterPro" id="IPR024264">
    <property type="entry name" value="DUF3786"/>
</dbReference>
<organism evidence="2 3">
    <name type="scientific">Blautia hydrogenotrophica (strain DSM 10507 / JCM 14656 / S5a33)</name>
    <name type="common">Ruminococcus hydrogenotrophicus</name>
    <dbReference type="NCBI Taxonomy" id="476272"/>
    <lineage>
        <taxon>Bacteria</taxon>
        <taxon>Bacillati</taxon>
        <taxon>Bacillota</taxon>
        <taxon>Clostridia</taxon>
        <taxon>Lachnospirales</taxon>
        <taxon>Lachnospiraceae</taxon>
        <taxon>Blautia</taxon>
    </lineage>
</organism>
<keyword evidence="3" id="KW-1185">Reference proteome</keyword>
<dbReference type="Pfam" id="PF12654">
    <property type="entry name" value="DUF3786"/>
    <property type="match status" value="1"/>
</dbReference>
<reference evidence="2 3" key="2">
    <citation type="submission" date="2009-02" db="EMBL/GenBank/DDBJ databases">
        <title>Draft genome sequence of Blautia hydrogenotrophica DSM 10507 (Ruminococcus hydrogenotrophicus DSM 10507).</title>
        <authorList>
            <person name="Sudarsanam P."/>
            <person name="Ley R."/>
            <person name="Guruge J."/>
            <person name="Turnbaugh P.J."/>
            <person name="Mahowald M."/>
            <person name="Liep D."/>
            <person name="Gordon J."/>
        </authorList>
    </citation>
    <scope>NUCLEOTIDE SEQUENCE [LARGE SCALE GENOMIC DNA]</scope>
    <source>
        <strain evidence="3">DSM 10507 / JCM 14656 / S5a33</strain>
    </source>
</reference>
<dbReference type="Proteomes" id="UP000003100">
    <property type="component" value="Unassembled WGS sequence"/>
</dbReference>
<dbReference type="EMBL" id="ACBZ01000127">
    <property type="protein sequence ID" value="EEG48687.1"/>
    <property type="molecule type" value="Genomic_DNA"/>
</dbReference>
<evidence type="ECO:0000313" key="2">
    <source>
        <dbReference type="EMBL" id="EEG48687.1"/>
    </source>
</evidence>
<comment type="caution">
    <text evidence="2">The sequence shown here is derived from an EMBL/GenBank/DDBJ whole genome shotgun (WGS) entry which is preliminary data.</text>
</comment>
<sequence length="73" mass="9113">MAYEFDLFPFLSLILRYWEADEDFPATMQIWTDKNILDYMHYETLMFAVTHIIERIKDEYELIYQNFNFTELR</sequence>
<evidence type="ECO:0000313" key="3">
    <source>
        <dbReference type="Proteomes" id="UP000003100"/>
    </source>
</evidence>
<gene>
    <name evidence="2" type="ORF">RUMHYD_02404</name>
</gene>
<dbReference type="HOGENOM" id="CLU_2697221_0_0_9"/>
<reference evidence="2 3" key="1">
    <citation type="submission" date="2009-01" db="EMBL/GenBank/DDBJ databases">
        <authorList>
            <person name="Fulton L."/>
            <person name="Clifton S."/>
            <person name="Fulton B."/>
            <person name="Xu J."/>
            <person name="Minx P."/>
            <person name="Pepin K.H."/>
            <person name="Johnson M."/>
            <person name="Bhonagiri V."/>
            <person name="Nash W.E."/>
            <person name="Mardis E.R."/>
            <person name="Wilson R.K."/>
        </authorList>
    </citation>
    <scope>NUCLEOTIDE SEQUENCE [LARGE SCALE GENOMIC DNA]</scope>
    <source>
        <strain evidence="3">DSM 10507 / JCM 14656 / S5a33</strain>
    </source>
</reference>
<proteinExistence type="predicted"/>
<dbReference type="AlphaFoldDB" id="C0CNG5"/>
<protein>
    <recommendedName>
        <fullName evidence="1">DUF3786 domain-containing protein</fullName>
    </recommendedName>
</protein>
<accession>C0CNG5</accession>
<dbReference type="PATRIC" id="fig|476272.21.peg.1838"/>